<dbReference type="AlphaFoldDB" id="A0A239C165"/>
<name>A0A239C165_9ACTN</name>
<proteinExistence type="inferred from homology"/>
<dbReference type="SUPFAM" id="SSF56801">
    <property type="entry name" value="Acetyl-CoA synthetase-like"/>
    <property type="match status" value="1"/>
</dbReference>
<evidence type="ECO:0000259" key="4">
    <source>
        <dbReference type="Pfam" id="PF13193"/>
    </source>
</evidence>
<evidence type="ECO:0000259" key="3">
    <source>
        <dbReference type="Pfam" id="PF00501"/>
    </source>
</evidence>
<dbReference type="EMBL" id="FZNP01000011">
    <property type="protein sequence ID" value="SNS13987.1"/>
    <property type="molecule type" value="Genomic_DNA"/>
</dbReference>
<dbReference type="Gene3D" id="3.30.300.30">
    <property type="match status" value="1"/>
</dbReference>
<comment type="similarity">
    <text evidence="1">Belongs to the ATP-dependent AMP-binding enzyme family.</text>
</comment>
<keyword evidence="6" id="KW-1185">Reference proteome</keyword>
<evidence type="ECO:0000256" key="2">
    <source>
        <dbReference type="ARBA" id="ARBA00022598"/>
    </source>
</evidence>
<dbReference type="Pfam" id="PF13193">
    <property type="entry name" value="AMP-binding_C"/>
    <property type="match status" value="1"/>
</dbReference>
<evidence type="ECO:0000313" key="6">
    <source>
        <dbReference type="Proteomes" id="UP000198420"/>
    </source>
</evidence>
<dbReference type="GO" id="GO:0006631">
    <property type="term" value="P:fatty acid metabolic process"/>
    <property type="evidence" value="ECO:0007669"/>
    <property type="project" value="TreeGrafter"/>
</dbReference>
<accession>A0A239C165</accession>
<organism evidence="5 6">
    <name type="scientific">Actinomadura mexicana</name>
    <dbReference type="NCBI Taxonomy" id="134959"/>
    <lineage>
        <taxon>Bacteria</taxon>
        <taxon>Bacillati</taxon>
        <taxon>Actinomycetota</taxon>
        <taxon>Actinomycetes</taxon>
        <taxon>Streptosporangiales</taxon>
        <taxon>Thermomonosporaceae</taxon>
        <taxon>Actinomadura</taxon>
    </lineage>
</organism>
<dbReference type="Gene3D" id="3.40.50.12780">
    <property type="entry name" value="N-terminal domain of ligase-like"/>
    <property type="match status" value="1"/>
</dbReference>
<reference evidence="6" key="1">
    <citation type="submission" date="2017-06" db="EMBL/GenBank/DDBJ databases">
        <authorList>
            <person name="Varghese N."/>
            <person name="Submissions S."/>
        </authorList>
    </citation>
    <scope>NUCLEOTIDE SEQUENCE [LARGE SCALE GENOMIC DNA]</scope>
    <source>
        <strain evidence="6">DSM 44485</strain>
    </source>
</reference>
<dbReference type="InterPro" id="IPR020845">
    <property type="entry name" value="AMP-binding_CS"/>
</dbReference>
<dbReference type="InterPro" id="IPR000873">
    <property type="entry name" value="AMP-dep_synth/lig_dom"/>
</dbReference>
<dbReference type="InterPro" id="IPR025110">
    <property type="entry name" value="AMP-bd_C"/>
</dbReference>
<dbReference type="FunFam" id="3.30.300.30:FF:000008">
    <property type="entry name" value="2,3-dihydroxybenzoate-AMP ligase"/>
    <property type="match status" value="1"/>
</dbReference>
<feature type="domain" description="AMP-dependent synthetase/ligase" evidence="3">
    <location>
        <begin position="36"/>
        <end position="398"/>
    </location>
</feature>
<protein>
    <submittedName>
        <fullName evidence="5">Acyl-CoA synthetase (AMP-forming)/AMP-acid ligase II</fullName>
    </submittedName>
</protein>
<dbReference type="Pfam" id="PF00501">
    <property type="entry name" value="AMP-binding"/>
    <property type="match status" value="1"/>
</dbReference>
<dbReference type="NCBIfam" id="NF004837">
    <property type="entry name" value="PRK06187.1"/>
    <property type="match status" value="1"/>
</dbReference>
<gene>
    <name evidence="5" type="ORF">SAMN06265355_111226</name>
</gene>
<dbReference type="GO" id="GO:0031956">
    <property type="term" value="F:medium-chain fatty acid-CoA ligase activity"/>
    <property type="evidence" value="ECO:0007669"/>
    <property type="project" value="TreeGrafter"/>
</dbReference>
<feature type="domain" description="AMP-binding enzyme C-terminal" evidence="4">
    <location>
        <begin position="448"/>
        <end position="521"/>
    </location>
</feature>
<dbReference type="InterPro" id="IPR042099">
    <property type="entry name" value="ANL_N_sf"/>
</dbReference>
<keyword evidence="2 5" id="KW-0436">Ligase</keyword>
<dbReference type="InterPro" id="IPR045851">
    <property type="entry name" value="AMP-bd_C_sf"/>
</dbReference>
<dbReference type="PROSITE" id="PS00455">
    <property type="entry name" value="AMP_BINDING"/>
    <property type="match status" value="1"/>
</dbReference>
<sequence length="543" mass="59677">MDRARAPRPRATGFGTDIEESPVQEANFPRLLIPVVERQPDHLAVIGAYDGGYRATYAEHLDRVLRLKAAFGRELSLAEQDRFAVLAGNSHRFLELWHAALFGAGVINPLNPRLAASELEFILRDSRTRVIFVDSEHAPVADRLRSTTGIEKVVLLDDGDLPHDIRYEDLVSAHAPAAADEPDEDDVVVLMYTGGTTGTPKGVLLQQRAQVSTIYHMDFMYRYFSHDDVCLLNTPMFHVAGCLGTMGTPAAGNVAVIQRSFDPASTIAAVEEHEVTLLGLVPTMISMLLAHPDFTPEKFRTVRGLAYGGSPMPEALIQRVLEVFPGCELFQVYGMTEMAAVLTCLRTAEHRGERARSAGRALPGVRVEVHDPASGRPVPRGGVGEVVARSGSAMLGYWERPDETGHALRDGWYRTGDMGYLDDDGYLFLTDRLKDMIISGGENVYSTEVENVLSSHPAVQQAAVIGVPSEAWGEAVHAVVVVRDGHEVTEEELIGHARERLAGYKVPKSVELRTEPLPMSAALKVLKRELREEYRAGDRSTRQ</sequence>
<dbReference type="Proteomes" id="UP000198420">
    <property type="component" value="Unassembled WGS sequence"/>
</dbReference>
<evidence type="ECO:0000313" key="5">
    <source>
        <dbReference type="EMBL" id="SNS13987.1"/>
    </source>
</evidence>
<dbReference type="PANTHER" id="PTHR43201:SF5">
    <property type="entry name" value="MEDIUM-CHAIN ACYL-COA LIGASE ACSF2, MITOCHONDRIAL"/>
    <property type="match status" value="1"/>
</dbReference>
<evidence type="ECO:0000256" key="1">
    <source>
        <dbReference type="ARBA" id="ARBA00006432"/>
    </source>
</evidence>
<dbReference type="PANTHER" id="PTHR43201">
    <property type="entry name" value="ACYL-COA SYNTHETASE"/>
    <property type="match status" value="1"/>
</dbReference>